<evidence type="ECO:0000256" key="1">
    <source>
        <dbReference type="SAM" id="MobiDB-lite"/>
    </source>
</evidence>
<dbReference type="EMBL" id="BPVZ01000092">
    <property type="protein sequence ID" value="GKV31790.1"/>
    <property type="molecule type" value="Genomic_DNA"/>
</dbReference>
<gene>
    <name evidence="2" type="ORF">SLEP1_g40456</name>
</gene>
<keyword evidence="3" id="KW-1185">Reference proteome</keyword>
<comment type="caution">
    <text evidence="2">The sequence shown here is derived from an EMBL/GenBank/DDBJ whole genome shotgun (WGS) entry which is preliminary data.</text>
</comment>
<feature type="compositionally biased region" description="Basic and acidic residues" evidence="1">
    <location>
        <begin position="37"/>
        <end position="48"/>
    </location>
</feature>
<evidence type="ECO:0000313" key="2">
    <source>
        <dbReference type="EMBL" id="GKV31790.1"/>
    </source>
</evidence>
<feature type="region of interest" description="Disordered" evidence="1">
    <location>
        <begin position="1"/>
        <end position="54"/>
    </location>
</feature>
<dbReference type="AlphaFoldDB" id="A0AAV5L3U1"/>
<proteinExistence type="predicted"/>
<name>A0AAV5L3U1_9ROSI</name>
<reference evidence="2 3" key="1">
    <citation type="journal article" date="2021" name="Commun. Biol.">
        <title>The genome of Shorea leprosula (Dipterocarpaceae) highlights the ecological relevance of drought in aseasonal tropical rainforests.</title>
        <authorList>
            <person name="Ng K.K.S."/>
            <person name="Kobayashi M.J."/>
            <person name="Fawcett J.A."/>
            <person name="Hatakeyama M."/>
            <person name="Paape T."/>
            <person name="Ng C.H."/>
            <person name="Ang C.C."/>
            <person name="Tnah L.H."/>
            <person name="Lee C.T."/>
            <person name="Nishiyama T."/>
            <person name="Sese J."/>
            <person name="O'Brien M.J."/>
            <person name="Copetti D."/>
            <person name="Mohd Noor M.I."/>
            <person name="Ong R.C."/>
            <person name="Putra M."/>
            <person name="Sireger I.Z."/>
            <person name="Indrioko S."/>
            <person name="Kosugi Y."/>
            <person name="Izuno A."/>
            <person name="Isagi Y."/>
            <person name="Lee S.L."/>
            <person name="Shimizu K.K."/>
        </authorList>
    </citation>
    <scope>NUCLEOTIDE SEQUENCE [LARGE SCALE GENOMIC DNA]</scope>
    <source>
        <strain evidence="2">214</strain>
    </source>
</reference>
<protein>
    <submittedName>
        <fullName evidence="2">Uncharacterized protein</fullName>
    </submittedName>
</protein>
<dbReference type="Proteomes" id="UP001054252">
    <property type="component" value="Unassembled WGS sequence"/>
</dbReference>
<sequence length="54" mass="5719">MDRIGEGRRGTEDRWNGGKEDLVSNRAVVMRPGGGDETVRSSAKERIEGGGGCG</sequence>
<feature type="compositionally biased region" description="Basic and acidic residues" evidence="1">
    <location>
        <begin position="1"/>
        <end position="23"/>
    </location>
</feature>
<organism evidence="2 3">
    <name type="scientific">Rubroshorea leprosula</name>
    <dbReference type="NCBI Taxonomy" id="152421"/>
    <lineage>
        <taxon>Eukaryota</taxon>
        <taxon>Viridiplantae</taxon>
        <taxon>Streptophyta</taxon>
        <taxon>Embryophyta</taxon>
        <taxon>Tracheophyta</taxon>
        <taxon>Spermatophyta</taxon>
        <taxon>Magnoliopsida</taxon>
        <taxon>eudicotyledons</taxon>
        <taxon>Gunneridae</taxon>
        <taxon>Pentapetalae</taxon>
        <taxon>rosids</taxon>
        <taxon>malvids</taxon>
        <taxon>Malvales</taxon>
        <taxon>Dipterocarpaceae</taxon>
        <taxon>Rubroshorea</taxon>
    </lineage>
</organism>
<evidence type="ECO:0000313" key="3">
    <source>
        <dbReference type="Proteomes" id="UP001054252"/>
    </source>
</evidence>
<accession>A0AAV5L3U1</accession>